<feature type="signal peptide" evidence="2">
    <location>
        <begin position="1"/>
        <end position="19"/>
    </location>
</feature>
<dbReference type="Proteomes" id="UP000007879">
    <property type="component" value="Unassembled WGS sequence"/>
</dbReference>
<accession>A0A1X7VCJ4</accession>
<reference evidence="3" key="2">
    <citation type="submission" date="2017-05" db="UniProtKB">
        <authorList>
            <consortium name="EnsemblMetazoa"/>
        </authorList>
    </citation>
    <scope>IDENTIFICATION</scope>
</reference>
<keyword evidence="4" id="KW-1185">Reference proteome</keyword>
<sequence>MELSLFLLVSAAIVLVSQGQPPPPHPPPIISETFSSGFRTKEPESSSDEEFYYTGEIKTNFEEQKYFSLITTVFEDMPKRHEWRLELYERKETYIFEWEGNSTKPSGICKKQSNSGVMSPRFSWTKNATYSETKMYGDRKVDIFTGWFNTTKDNIGVDQEKKNIPFFATMHFDSEFYITYYYHDFDPTPPPSNTFTIPEECQRKF</sequence>
<name>A0A1X7VCJ4_AMPQE</name>
<dbReference type="EnsemblMetazoa" id="XM_019994184.1">
    <property type="protein sequence ID" value="XP_019849743.1"/>
    <property type="gene ID" value="LOC109580708"/>
</dbReference>
<feature type="compositionally biased region" description="Pro residues" evidence="1">
    <location>
        <begin position="20"/>
        <end position="29"/>
    </location>
</feature>
<evidence type="ECO:0000313" key="3">
    <source>
        <dbReference type="EnsemblMetazoa" id="Aqu2.1.37464_001"/>
    </source>
</evidence>
<keyword evidence="2" id="KW-0732">Signal</keyword>
<evidence type="ECO:0000256" key="2">
    <source>
        <dbReference type="SAM" id="SignalP"/>
    </source>
</evidence>
<organism evidence="3">
    <name type="scientific">Amphimedon queenslandica</name>
    <name type="common">Sponge</name>
    <dbReference type="NCBI Taxonomy" id="400682"/>
    <lineage>
        <taxon>Eukaryota</taxon>
        <taxon>Metazoa</taxon>
        <taxon>Porifera</taxon>
        <taxon>Demospongiae</taxon>
        <taxon>Heteroscleromorpha</taxon>
        <taxon>Haplosclerida</taxon>
        <taxon>Niphatidae</taxon>
        <taxon>Amphimedon</taxon>
    </lineage>
</organism>
<dbReference type="EnsemblMetazoa" id="Aqu2.1.37464_001">
    <property type="protein sequence ID" value="Aqu2.1.37464_001"/>
    <property type="gene ID" value="Aqu2.1.37464"/>
</dbReference>
<dbReference type="InParanoid" id="A0A1X7VCJ4"/>
<reference evidence="4" key="1">
    <citation type="journal article" date="2010" name="Nature">
        <title>The Amphimedon queenslandica genome and the evolution of animal complexity.</title>
        <authorList>
            <person name="Srivastava M."/>
            <person name="Simakov O."/>
            <person name="Chapman J."/>
            <person name="Fahey B."/>
            <person name="Gauthier M.E."/>
            <person name="Mitros T."/>
            <person name="Richards G.S."/>
            <person name="Conaco C."/>
            <person name="Dacre M."/>
            <person name="Hellsten U."/>
            <person name="Larroux C."/>
            <person name="Putnam N.H."/>
            <person name="Stanke M."/>
            <person name="Adamska M."/>
            <person name="Darling A."/>
            <person name="Degnan S.M."/>
            <person name="Oakley T.H."/>
            <person name="Plachetzki D.C."/>
            <person name="Zhai Y."/>
            <person name="Adamski M."/>
            <person name="Calcino A."/>
            <person name="Cummins S.F."/>
            <person name="Goodstein D.M."/>
            <person name="Harris C."/>
            <person name="Jackson D.J."/>
            <person name="Leys S.P."/>
            <person name="Shu S."/>
            <person name="Woodcroft B.J."/>
            <person name="Vervoort M."/>
            <person name="Kosik K.S."/>
            <person name="Manning G."/>
            <person name="Degnan B.M."/>
            <person name="Rokhsar D.S."/>
        </authorList>
    </citation>
    <scope>NUCLEOTIDE SEQUENCE [LARGE SCALE GENOMIC DNA]</scope>
</reference>
<gene>
    <name evidence="3" type="primary">109580708</name>
</gene>
<dbReference type="AlphaFoldDB" id="A0A1X7VCJ4"/>
<proteinExistence type="predicted"/>
<evidence type="ECO:0000313" key="4">
    <source>
        <dbReference type="Proteomes" id="UP000007879"/>
    </source>
</evidence>
<feature type="region of interest" description="Disordered" evidence="1">
    <location>
        <begin position="19"/>
        <end position="46"/>
    </location>
</feature>
<protein>
    <submittedName>
        <fullName evidence="3">Uncharacterized protein</fullName>
    </submittedName>
</protein>
<dbReference type="KEGG" id="aqu:109580708"/>
<evidence type="ECO:0000256" key="1">
    <source>
        <dbReference type="SAM" id="MobiDB-lite"/>
    </source>
</evidence>
<feature type="chain" id="PRO_5012507901" evidence="2">
    <location>
        <begin position="20"/>
        <end position="205"/>
    </location>
</feature>